<accession>A0ACB6R148</accession>
<dbReference type="EMBL" id="MU003502">
    <property type="protein sequence ID" value="KAF2472553.1"/>
    <property type="molecule type" value="Genomic_DNA"/>
</dbReference>
<keyword evidence="2" id="KW-1185">Reference proteome</keyword>
<organism evidence="1 2">
    <name type="scientific">Lindgomyces ingoldianus</name>
    <dbReference type="NCBI Taxonomy" id="673940"/>
    <lineage>
        <taxon>Eukaryota</taxon>
        <taxon>Fungi</taxon>
        <taxon>Dikarya</taxon>
        <taxon>Ascomycota</taxon>
        <taxon>Pezizomycotina</taxon>
        <taxon>Dothideomycetes</taxon>
        <taxon>Pleosporomycetidae</taxon>
        <taxon>Pleosporales</taxon>
        <taxon>Lindgomycetaceae</taxon>
        <taxon>Lindgomyces</taxon>
    </lineage>
</organism>
<evidence type="ECO:0000313" key="1">
    <source>
        <dbReference type="EMBL" id="KAF2472553.1"/>
    </source>
</evidence>
<proteinExistence type="predicted"/>
<evidence type="ECO:0000313" key="2">
    <source>
        <dbReference type="Proteomes" id="UP000799755"/>
    </source>
</evidence>
<sequence length="167" mass="18784">MPLHPTSLRKPFLACICIELRMFKMRELNVLIISSLLSLGFADTFSPSSIDFSPLVTPQAVLPRQETQDSRFIGFYLPTGTLSCNANFFYTTAVFFVRSTSSTIATCLPNEQKTDVRGAEWWVDCTHRINGTRAETLYAFNISPSCLTIFQHICTYHGTLSGRVCPR</sequence>
<dbReference type="Proteomes" id="UP000799755">
    <property type="component" value="Unassembled WGS sequence"/>
</dbReference>
<reference evidence="1" key="1">
    <citation type="journal article" date="2020" name="Stud. Mycol.">
        <title>101 Dothideomycetes genomes: a test case for predicting lifestyles and emergence of pathogens.</title>
        <authorList>
            <person name="Haridas S."/>
            <person name="Albert R."/>
            <person name="Binder M."/>
            <person name="Bloem J."/>
            <person name="Labutti K."/>
            <person name="Salamov A."/>
            <person name="Andreopoulos B."/>
            <person name="Baker S."/>
            <person name="Barry K."/>
            <person name="Bills G."/>
            <person name="Bluhm B."/>
            <person name="Cannon C."/>
            <person name="Castanera R."/>
            <person name="Culley D."/>
            <person name="Daum C."/>
            <person name="Ezra D."/>
            <person name="Gonzalez J."/>
            <person name="Henrissat B."/>
            <person name="Kuo A."/>
            <person name="Liang C."/>
            <person name="Lipzen A."/>
            <person name="Lutzoni F."/>
            <person name="Magnuson J."/>
            <person name="Mondo S."/>
            <person name="Nolan M."/>
            <person name="Ohm R."/>
            <person name="Pangilinan J."/>
            <person name="Park H.-J."/>
            <person name="Ramirez L."/>
            <person name="Alfaro M."/>
            <person name="Sun H."/>
            <person name="Tritt A."/>
            <person name="Yoshinaga Y."/>
            <person name="Zwiers L.-H."/>
            <person name="Turgeon B."/>
            <person name="Goodwin S."/>
            <person name="Spatafora J."/>
            <person name="Crous P."/>
            <person name="Grigoriev I."/>
        </authorList>
    </citation>
    <scope>NUCLEOTIDE SEQUENCE</scope>
    <source>
        <strain evidence="1">ATCC 200398</strain>
    </source>
</reference>
<name>A0ACB6R148_9PLEO</name>
<gene>
    <name evidence="1" type="ORF">BDR25DRAFT_15274</name>
</gene>
<protein>
    <submittedName>
        <fullName evidence="1">Uncharacterized protein</fullName>
    </submittedName>
</protein>
<comment type="caution">
    <text evidence="1">The sequence shown here is derived from an EMBL/GenBank/DDBJ whole genome shotgun (WGS) entry which is preliminary data.</text>
</comment>